<dbReference type="GO" id="GO:0050660">
    <property type="term" value="F:flavin adenine dinucleotide binding"/>
    <property type="evidence" value="ECO:0007669"/>
    <property type="project" value="InterPro"/>
</dbReference>
<dbReference type="Pfam" id="PF02913">
    <property type="entry name" value="FAD-oxidase_C"/>
    <property type="match status" value="1"/>
</dbReference>
<dbReference type="InterPro" id="IPR016164">
    <property type="entry name" value="FAD-linked_Oxase-like_C"/>
</dbReference>
<evidence type="ECO:0000256" key="3">
    <source>
        <dbReference type="ARBA" id="ARBA00012385"/>
    </source>
</evidence>
<gene>
    <name evidence="8" type="ORF">OBRU01_18621</name>
</gene>
<accession>A0A0L7KYU8</accession>
<evidence type="ECO:0000256" key="2">
    <source>
        <dbReference type="ARBA" id="ARBA00008000"/>
    </source>
</evidence>
<dbReference type="SUPFAM" id="SSF55103">
    <property type="entry name" value="FAD-linked oxidases, C-terminal domain"/>
    <property type="match status" value="1"/>
</dbReference>
<dbReference type="Gene3D" id="3.30.465.10">
    <property type="match status" value="1"/>
</dbReference>
<keyword evidence="6" id="KW-0808">Transferase</keyword>
<keyword evidence="4 6" id="KW-0285">Flavoprotein</keyword>
<keyword evidence="6" id="KW-0444">Lipid biosynthesis</keyword>
<dbReference type="SUPFAM" id="SSF56176">
    <property type="entry name" value="FAD-binding/transporter-associated domain-like"/>
    <property type="match status" value="1"/>
</dbReference>
<keyword evidence="6" id="KW-0576">Peroxisome</keyword>
<name>A0A0L7KYU8_OPEBR</name>
<dbReference type="STRING" id="104452.A0A0L7KYU8"/>
<dbReference type="InterPro" id="IPR036318">
    <property type="entry name" value="FAD-bd_PCMH-like_sf"/>
</dbReference>
<evidence type="ECO:0000313" key="9">
    <source>
        <dbReference type="Proteomes" id="UP000037510"/>
    </source>
</evidence>
<comment type="subunit">
    <text evidence="6">Homodimer.</text>
</comment>
<dbReference type="GO" id="GO:0005777">
    <property type="term" value="C:peroxisome"/>
    <property type="evidence" value="ECO:0007669"/>
    <property type="project" value="UniProtKB-SubCell"/>
</dbReference>
<dbReference type="InterPro" id="IPR016169">
    <property type="entry name" value="FAD-bd_PCMH_sub2"/>
</dbReference>
<evidence type="ECO:0000256" key="1">
    <source>
        <dbReference type="ARBA" id="ARBA00004670"/>
    </source>
</evidence>
<feature type="domain" description="FAD-binding oxidoreductase/transferase type 4 C-terminal" evidence="7">
    <location>
        <begin position="567"/>
        <end position="743"/>
    </location>
</feature>
<dbReference type="Gene3D" id="3.30.70.3450">
    <property type="match status" value="3"/>
</dbReference>
<dbReference type="EC" id="2.5.1.26" evidence="3 6"/>
<comment type="subcellular location">
    <subcellularLocation>
        <location evidence="6">Peroxisome</location>
    </subcellularLocation>
</comment>
<dbReference type="Proteomes" id="UP000037510">
    <property type="component" value="Unassembled WGS sequence"/>
</dbReference>
<dbReference type="InterPro" id="IPR016171">
    <property type="entry name" value="Vanillyl_alc_oxidase_C-sub2"/>
</dbReference>
<comment type="pathway">
    <text evidence="1 6">Glycerolipid metabolism; ether lipid biosynthesis.</text>
</comment>
<keyword evidence="5 6" id="KW-0274">FAD</keyword>
<comment type="cofactor">
    <cofactor evidence="6">
        <name>FAD</name>
        <dbReference type="ChEBI" id="CHEBI:57692"/>
    </cofactor>
</comment>
<protein>
    <recommendedName>
        <fullName evidence="3 6">Alkylglycerone-phosphate synthase</fullName>
        <shortName evidence="6">Alkyl-DHAP synthase</shortName>
        <ecNumber evidence="3 6">2.5.1.26</ecNumber>
    </recommendedName>
</protein>
<organism evidence="8 9">
    <name type="scientific">Operophtera brumata</name>
    <name type="common">Winter moth</name>
    <name type="synonym">Phalaena brumata</name>
    <dbReference type="NCBI Taxonomy" id="104452"/>
    <lineage>
        <taxon>Eukaryota</taxon>
        <taxon>Metazoa</taxon>
        <taxon>Ecdysozoa</taxon>
        <taxon>Arthropoda</taxon>
        <taxon>Hexapoda</taxon>
        <taxon>Insecta</taxon>
        <taxon>Pterygota</taxon>
        <taxon>Neoptera</taxon>
        <taxon>Endopterygota</taxon>
        <taxon>Lepidoptera</taxon>
        <taxon>Glossata</taxon>
        <taxon>Ditrysia</taxon>
        <taxon>Geometroidea</taxon>
        <taxon>Geometridae</taxon>
        <taxon>Larentiinae</taxon>
        <taxon>Operophtera</taxon>
    </lineage>
</organism>
<dbReference type="Gene3D" id="1.10.45.10">
    <property type="entry name" value="Vanillyl-alcohol Oxidase, Chain A, domain 4"/>
    <property type="match status" value="1"/>
</dbReference>
<comment type="similarity">
    <text evidence="2 6">Belongs to the FAD-binding oxidoreductase/transferase type 4 family.</text>
</comment>
<keyword evidence="9" id="KW-1185">Reference proteome</keyword>
<keyword evidence="6" id="KW-0443">Lipid metabolism</keyword>
<sequence length="766" mass="81961">MRARGFTLGGWVAMRASGMKKSTYGNIEDIIVQTKVQRHCQPAMRARGFTLGGISCGPEWEHVIMGSEGCFGVVTEVGLRGAVACPGSPVGRSGSRSSWGFGVVTEVGLRGAVACPGSPVGWSRSTSSWGRKAASGWSLRRSCRVPRVSCGPEWEHVIMGSEGCFGVVTEIGLRRVVTCPGSPVGRSGSTSSWGQKAASGWSLKRSCRVPRVSCGPEWEHVIMGSEGCFGVVTEIGLRRVVTCPGSPVGRSGSTSSWGQKAASGWSLRYVTIKIRPLPPVTRYGSLVFPDWESGFHFERETHPSWGGVLLDGLKRFYITRIRGFDPHRLCVVTLLLEGAADEVTARERVLNAIAAQFGGVPAGAANGESGYTLTFVIAYLRVCTITDEVTARERVLNAIAAQFGGVPAGAANGESGYTLTFVIAYLFGYATARERVLYAIAAQFGGVPASAANGESGYTLTFVIAYLRSGYTLTFVIAYLRVCTITDEVTARERVLNAIAAQFGGVPAGAANGESGYTLTFVIAYLRVCTITDEVTARERVLNAIAAQFGGVPAGAANGESGYTLTFDVAMEYNVVAESFETSVPWDRTLALCTNVKQRVRDECAARGIAHCFISCRLTQTTCALALCTNVKQRVRDECAARGIAHCFISCRLTQTTCALALCTNVKQRVRDECAARGIAHCFISCRLTQTDEIIACGGSISHHHGVGKLRKKWYLDTVSEPGHRLLLAAKQALDPDNIFALGNIAFEEGQSSQCNNEDSALKSKL</sequence>
<dbReference type="PANTHER" id="PTHR46568">
    <property type="entry name" value="ALKYLDIHYDROXYACETONEPHOSPHATE SYNTHASE, PEROXISOMAL"/>
    <property type="match status" value="1"/>
</dbReference>
<dbReference type="UniPathway" id="UPA00781"/>
<dbReference type="PANTHER" id="PTHR46568:SF1">
    <property type="entry name" value="ALKYLDIHYDROXYACETONEPHOSPHATE SYNTHASE, PEROXISOMAL"/>
    <property type="match status" value="1"/>
</dbReference>
<dbReference type="EMBL" id="JTDY01004384">
    <property type="protein sequence ID" value="KOB68226.1"/>
    <property type="molecule type" value="Genomic_DNA"/>
</dbReference>
<comment type="caution">
    <text evidence="8">The sequence shown here is derived from an EMBL/GenBank/DDBJ whole genome shotgun (WGS) entry which is preliminary data.</text>
</comment>
<comment type="catalytic activity">
    <reaction evidence="6">
        <text>a long chain fatty alcohol + a 1-acylglycerone 3-phosphate = a 1-O-alkylglycerone 3-phosphate + a long-chain fatty acid + H(+)</text>
        <dbReference type="Rhea" id="RHEA:36171"/>
        <dbReference type="ChEBI" id="CHEBI:15378"/>
        <dbReference type="ChEBI" id="CHEBI:17135"/>
        <dbReference type="ChEBI" id="CHEBI:57534"/>
        <dbReference type="ChEBI" id="CHEBI:57560"/>
        <dbReference type="ChEBI" id="CHEBI:73315"/>
        <dbReference type="EC" id="2.5.1.26"/>
    </reaction>
</comment>
<dbReference type="InterPro" id="IPR025650">
    <property type="entry name" value="Alkyl-DHAP_Synthase"/>
</dbReference>
<dbReference type="GO" id="GO:0008609">
    <property type="term" value="F:alkylglycerone-phosphate synthase activity"/>
    <property type="evidence" value="ECO:0007669"/>
    <property type="project" value="UniProtKB-EC"/>
</dbReference>
<comment type="function">
    <text evidence="6">Catalyzes the exchange of an acyl for a long-chain alkyl group and the formation of the ether bond in the biosynthesis of ether phospholipids.</text>
</comment>
<dbReference type="InterPro" id="IPR004113">
    <property type="entry name" value="FAD-bd_oxidored_4_C"/>
</dbReference>
<evidence type="ECO:0000256" key="4">
    <source>
        <dbReference type="ARBA" id="ARBA00022630"/>
    </source>
</evidence>
<evidence type="ECO:0000259" key="7">
    <source>
        <dbReference type="Pfam" id="PF02913"/>
    </source>
</evidence>
<proteinExistence type="inferred from homology"/>
<dbReference type="GO" id="GO:0008611">
    <property type="term" value="P:ether lipid biosynthetic process"/>
    <property type="evidence" value="ECO:0007669"/>
    <property type="project" value="UniProtKB-UniPathway"/>
</dbReference>
<evidence type="ECO:0000256" key="6">
    <source>
        <dbReference type="RuleBase" id="RU363113"/>
    </source>
</evidence>
<dbReference type="AlphaFoldDB" id="A0A0L7KYU8"/>
<reference evidence="8 9" key="1">
    <citation type="journal article" date="2015" name="Genome Biol. Evol.">
        <title>The genome of winter moth (Operophtera brumata) provides a genomic perspective on sexual dimorphism and phenology.</title>
        <authorList>
            <person name="Derks M.F."/>
            <person name="Smit S."/>
            <person name="Salis L."/>
            <person name="Schijlen E."/>
            <person name="Bossers A."/>
            <person name="Mateman C."/>
            <person name="Pijl A.S."/>
            <person name="de Ridder D."/>
            <person name="Groenen M.A."/>
            <person name="Visser M.E."/>
            <person name="Megens H.J."/>
        </authorList>
    </citation>
    <scope>NUCLEOTIDE SEQUENCE [LARGE SCALE GENOMIC DNA]</scope>
    <source>
        <strain evidence="8">WM2013NL</strain>
        <tissue evidence="8">Head and thorax</tissue>
    </source>
</reference>
<dbReference type="Gene3D" id="3.40.462.40">
    <property type="entry name" value="FAD-linked oxidase, cap domain/gating helix"/>
    <property type="match status" value="1"/>
</dbReference>
<evidence type="ECO:0000313" key="8">
    <source>
        <dbReference type="EMBL" id="KOB68226.1"/>
    </source>
</evidence>
<evidence type="ECO:0000256" key="5">
    <source>
        <dbReference type="ARBA" id="ARBA00022827"/>
    </source>
</evidence>